<feature type="domain" description="Phytocyanin" evidence="14">
    <location>
        <begin position="23"/>
        <end position="124"/>
    </location>
</feature>
<evidence type="ECO:0000256" key="6">
    <source>
        <dbReference type="ARBA" id="ARBA00022982"/>
    </source>
</evidence>
<evidence type="ECO:0000256" key="1">
    <source>
        <dbReference type="ARBA" id="ARBA00004479"/>
    </source>
</evidence>
<name>A0AAD7L014_QUISA</name>
<evidence type="ECO:0000256" key="3">
    <source>
        <dbReference type="ARBA" id="ARBA00022692"/>
    </source>
</evidence>
<feature type="signal peptide" evidence="13">
    <location>
        <begin position="1"/>
        <end position="22"/>
    </location>
</feature>
<dbReference type="PROSITE" id="PS51485">
    <property type="entry name" value="PHYTOCYANIN"/>
    <property type="match status" value="1"/>
</dbReference>
<dbReference type="CDD" id="cd04216">
    <property type="entry name" value="Phytocyanin"/>
    <property type="match status" value="1"/>
</dbReference>
<evidence type="ECO:0000256" key="7">
    <source>
        <dbReference type="ARBA" id="ARBA00022989"/>
    </source>
</evidence>
<evidence type="ECO:0000256" key="8">
    <source>
        <dbReference type="ARBA" id="ARBA00023008"/>
    </source>
</evidence>
<feature type="transmembrane region" description="Helical" evidence="12">
    <location>
        <begin position="142"/>
        <end position="159"/>
    </location>
</feature>
<evidence type="ECO:0000256" key="11">
    <source>
        <dbReference type="ARBA" id="ARBA00023180"/>
    </source>
</evidence>
<dbReference type="EMBL" id="JARAOO010000012">
    <property type="protein sequence ID" value="KAJ7948758.1"/>
    <property type="molecule type" value="Genomic_DNA"/>
</dbReference>
<keyword evidence="8" id="KW-0186">Copper</keyword>
<evidence type="ECO:0000256" key="2">
    <source>
        <dbReference type="ARBA" id="ARBA00022448"/>
    </source>
</evidence>
<dbReference type="FunFam" id="2.60.40.420:FF:000067">
    <property type="entry name" value="Cupredoxin superfamily protein"/>
    <property type="match status" value="1"/>
</dbReference>
<evidence type="ECO:0000256" key="9">
    <source>
        <dbReference type="ARBA" id="ARBA00023136"/>
    </source>
</evidence>
<organism evidence="15 16">
    <name type="scientific">Quillaja saponaria</name>
    <name type="common">Soap bark tree</name>
    <dbReference type="NCBI Taxonomy" id="32244"/>
    <lineage>
        <taxon>Eukaryota</taxon>
        <taxon>Viridiplantae</taxon>
        <taxon>Streptophyta</taxon>
        <taxon>Embryophyta</taxon>
        <taxon>Tracheophyta</taxon>
        <taxon>Spermatophyta</taxon>
        <taxon>Magnoliopsida</taxon>
        <taxon>eudicotyledons</taxon>
        <taxon>Gunneridae</taxon>
        <taxon>Pentapetalae</taxon>
        <taxon>rosids</taxon>
        <taxon>fabids</taxon>
        <taxon>Fabales</taxon>
        <taxon>Quillajaceae</taxon>
        <taxon>Quillaja</taxon>
    </lineage>
</organism>
<dbReference type="GO" id="GO:0005886">
    <property type="term" value="C:plasma membrane"/>
    <property type="evidence" value="ECO:0007669"/>
    <property type="project" value="TreeGrafter"/>
</dbReference>
<evidence type="ECO:0000256" key="4">
    <source>
        <dbReference type="ARBA" id="ARBA00022723"/>
    </source>
</evidence>
<keyword evidence="2" id="KW-0813">Transport</keyword>
<dbReference type="GO" id="GO:0009610">
    <property type="term" value="P:response to symbiotic fungus"/>
    <property type="evidence" value="ECO:0007669"/>
    <property type="project" value="UniProtKB-ARBA"/>
</dbReference>
<keyword evidence="4" id="KW-0479">Metal-binding</keyword>
<keyword evidence="16" id="KW-1185">Reference proteome</keyword>
<protein>
    <submittedName>
        <fullName evidence="15">Blue copper protein-like</fullName>
    </submittedName>
</protein>
<dbReference type="InterPro" id="IPR039391">
    <property type="entry name" value="Phytocyanin-like"/>
</dbReference>
<keyword evidence="10" id="KW-1015">Disulfide bond</keyword>
<evidence type="ECO:0000256" key="12">
    <source>
        <dbReference type="SAM" id="Phobius"/>
    </source>
</evidence>
<sequence length="162" mass="17513">MASNLLLVLAICTIVLPSIALAAEYIVGDTNGWTIDFNYQAWTNDKVFHVGDRLVFQYTPPNHNVFKVNGSSFKDCIIPSSNGDALTTGNDVVTLATPGKKWYICGVAKHCAEHGQKLVIDVIEEGPAPAPSAAHEVVSSSIRVFIAVMVAVAAIMMQWNMH</sequence>
<evidence type="ECO:0000256" key="5">
    <source>
        <dbReference type="ARBA" id="ARBA00022729"/>
    </source>
</evidence>
<keyword evidence="5 13" id="KW-0732">Signal</keyword>
<dbReference type="Gene3D" id="2.60.40.420">
    <property type="entry name" value="Cupredoxins - blue copper proteins"/>
    <property type="match status" value="1"/>
</dbReference>
<evidence type="ECO:0000313" key="16">
    <source>
        <dbReference type="Proteomes" id="UP001163823"/>
    </source>
</evidence>
<dbReference type="KEGG" id="qsa:O6P43_029193"/>
<proteinExistence type="predicted"/>
<evidence type="ECO:0000259" key="14">
    <source>
        <dbReference type="PROSITE" id="PS51485"/>
    </source>
</evidence>
<dbReference type="PANTHER" id="PTHR33021:SF533">
    <property type="entry name" value="PHYTOCYANIN DOMAIN-CONTAINING PROTEIN"/>
    <property type="match status" value="1"/>
</dbReference>
<reference evidence="15" key="1">
    <citation type="journal article" date="2023" name="Science">
        <title>Elucidation of the pathway for biosynthesis of saponin adjuvants from the soapbark tree.</title>
        <authorList>
            <person name="Reed J."/>
            <person name="Orme A."/>
            <person name="El-Demerdash A."/>
            <person name="Owen C."/>
            <person name="Martin L.B.B."/>
            <person name="Misra R.C."/>
            <person name="Kikuchi S."/>
            <person name="Rejzek M."/>
            <person name="Martin A.C."/>
            <person name="Harkess A."/>
            <person name="Leebens-Mack J."/>
            <person name="Louveau T."/>
            <person name="Stephenson M.J."/>
            <person name="Osbourn A."/>
        </authorList>
    </citation>
    <scope>NUCLEOTIDE SEQUENCE</scope>
    <source>
        <strain evidence="15">S10</strain>
    </source>
</reference>
<keyword evidence="11" id="KW-0325">Glycoprotein</keyword>
<dbReference type="InterPro" id="IPR008972">
    <property type="entry name" value="Cupredoxin"/>
</dbReference>
<comment type="subcellular location">
    <subcellularLocation>
        <location evidence="1">Membrane</location>
        <topology evidence="1">Single-pass type I membrane protein</topology>
    </subcellularLocation>
</comment>
<dbReference type="PANTHER" id="PTHR33021">
    <property type="entry name" value="BLUE COPPER PROTEIN"/>
    <property type="match status" value="1"/>
</dbReference>
<keyword evidence="3 12" id="KW-0812">Transmembrane</keyword>
<evidence type="ECO:0000256" key="10">
    <source>
        <dbReference type="ARBA" id="ARBA00023157"/>
    </source>
</evidence>
<feature type="chain" id="PRO_5042064678" evidence="13">
    <location>
        <begin position="23"/>
        <end position="162"/>
    </location>
</feature>
<dbReference type="GO" id="GO:0009055">
    <property type="term" value="F:electron transfer activity"/>
    <property type="evidence" value="ECO:0007669"/>
    <property type="project" value="InterPro"/>
</dbReference>
<keyword evidence="7 12" id="KW-1133">Transmembrane helix</keyword>
<evidence type="ECO:0000313" key="15">
    <source>
        <dbReference type="EMBL" id="KAJ7948758.1"/>
    </source>
</evidence>
<keyword evidence="9 12" id="KW-0472">Membrane</keyword>
<gene>
    <name evidence="15" type="ORF">O6P43_029193</name>
</gene>
<dbReference type="SUPFAM" id="SSF49503">
    <property type="entry name" value="Cupredoxins"/>
    <property type="match status" value="1"/>
</dbReference>
<dbReference type="InterPro" id="IPR003245">
    <property type="entry name" value="Phytocyanin_dom"/>
</dbReference>
<dbReference type="Pfam" id="PF02298">
    <property type="entry name" value="Cu_bind_like"/>
    <property type="match status" value="1"/>
</dbReference>
<comment type="caution">
    <text evidence="15">The sequence shown here is derived from an EMBL/GenBank/DDBJ whole genome shotgun (WGS) entry which is preliminary data.</text>
</comment>
<accession>A0AAD7L014</accession>
<evidence type="ECO:0000256" key="13">
    <source>
        <dbReference type="SAM" id="SignalP"/>
    </source>
</evidence>
<keyword evidence="6" id="KW-0249">Electron transport</keyword>
<dbReference type="AlphaFoldDB" id="A0AAD7L014"/>
<dbReference type="Proteomes" id="UP001163823">
    <property type="component" value="Chromosome 12"/>
</dbReference>
<dbReference type="GO" id="GO:0046872">
    <property type="term" value="F:metal ion binding"/>
    <property type="evidence" value="ECO:0007669"/>
    <property type="project" value="UniProtKB-KW"/>
</dbReference>